<accession>A0ACA9MMX8</accession>
<comment type="caution">
    <text evidence="1">The sequence shown here is derived from an EMBL/GenBank/DDBJ whole genome shotgun (WGS) entry which is preliminary data.</text>
</comment>
<organism evidence="1 2">
    <name type="scientific">Scutellospora calospora</name>
    <dbReference type="NCBI Taxonomy" id="85575"/>
    <lineage>
        <taxon>Eukaryota</taxon>
        <taxon>Fungi</taxon>
        <taxon>Fungi incertae sedis</taxon>
        <taxon>Mucoromycota</taxon>
        <taxon>Glomeromycotina</taxon>
        <taxon>Glomeromycetes</taxon>
        <taxon>Diversisporales</taxon>
        <taxon>Gigasporaceae</taxon>
        <taxon>Scutellospora</taxon>
    </lineage>
</organism>
<evidence type="ECO:0000313" key="2">
    <source>
        <dbReference type="Proteomes" id="UP000789860"/>
    </source>
</evidence>
<proteinExistence type="predicted"/>
<evidence type="ECO:0000313" key="1">
    <source>
        <dbReference type="EMBL" id="CAG8601201.1"/>
    </source>
</evidence>
<gene>
    <name evidence="1" type="ORF">SCALOS_LOCUS6931</name>
</gene>
<reference evidence="1" key="1">
    <citation type="submission" date="2021-06" db="EMBL/GenBank/DDBJ databases">
        <authorList>
            <person name="Kallberg Y."/>
            <person name="Tangrot J."/>
            <person name="Rosling A."/>
        </authorList>
    </citation>
    <scope>NUCLEOTIDE SEQUENCE</scope>
    <source>
        <strain evidence="1">AU212A</strain>
    </source>
</reference>
<name>A0ACA9MMX8_9GLOM</name>
<dbReference type="EMBL" id="CAJVPM010014451">
    <property type="protein sequence ID" value="CAG8601201.1"/>
    <property type="molecule type" value="Genomic_DNA"/>
</dbReference>
<dbReference type="Proteomes" id="UP000789860">
    <property type="component" value="Unassembled WGS sequence"/>
</dbReference>
<sequence>MTLHPKVEKDYNFKDGWFIRDHRKILEERDLWSGQKLDCNQKESNGCCARHILIMQADFLKQKTSIAESVEAAGHIFELYPKFHCECNFIERYWGAAKQTARHQCDYSYAQLQIRVPKILDNIPLSIIRRFNCKAWRYIEAYANGLEGKDAERAVKQFKSHRRIRVND</sequence>
<keyword evidence="2" id="KW-1185">Reference proteome</keyword>
<protein>
    <submittedName>
        <fullName evidence="1">89_t:CDS:1</fullName>
    </submittedName>
</protein>